<sequence length="117" mass="12911">MTHDAALAHDLDGLQFRMVSSTASRVDPEAPTRFAYRQDGALVWGSYLGDTVTQGRFVGELQRERLSISFAHALRTDGTVVRGEAISRVERRTDGLLYLVESFAVDGVDHESVCVQV</sequence>
<dbReference type="InterPro" id="IPR058595">
    <property type="entry name" value="Avidin-like"/>
</dbReference>
<accession>A0ABP8LL44</accession>
<protein>
    <recommendedName>
        <fullName evidence="3">SnoaL-like domain-containing protein</fullName>
    </recommendedName>
</protein>
<organism evidence="1 2">
    <name type="scientific">Georgenia halophila</name>
    <dbReference type="NCBI Taxonomy" id="620889"/>
    <lineage>
        <taxon>Bacteria</taxon>
        <taxon>Bacillati</taxon>
        <taxon>Actinomycetota</taxon>
        <taxon>Actinomycetes</taxon>
        <taxon>Micrococcales</taxon>
        <taxon>Bogoriellaceae</taxon>
        <taxon>Georgenia</taxon>
    </lineage>
</organism>
<keyword evidence="2" id="KW-1185">Reference proteome</keyword>
<dbReference type="Pfam" id="PF26421">
    <property type="entry name" value="Avidin_like"/>
    <property type="match status" value="1"/>
</dbReference>
<evidence type="ECO:0000313" key="2">
    <source>
        <dbReference type="Proteomes" id="UP001500622"/>
    </source>
</evidence>
<dbReference type="RefSeq" id="WP_345217693.1">
    <property type="nucleotide sequence ID" value="NZ_BAABGN010000013.1"/>
</dbReference>
<gene>
    <name evidence="1" type="ORF">GCM10023169_33880</name>
</gene>
<evidence type="ECO:0008006" key="3">
    <source>
        <dbReference type="Google" id="ProtNLM"/>
    </source>
</evidence>
<dbReference type="Proteomes" id="UP001500622">
    <property type="component" value="Unassembled WGS sequence"/>
</dbReference>
<name>A0ABP8LL44_9MICO</name>
<dbReference type="EMBL" id="BAABGN010000013">
    <property type="protein sequence ID" value="GAA4430441.1"/>
    <property type="molecule type" value="Genomic_DNA"/>
</dbReference>
<evidence type="ECO:0000313" key="1">
    <source>
        <dbReference type="EMBL" id="GAA4430441.1"/>
    </source>
</evidence>
<reference evidence="2" key="1">
    <citation type="journal article" date="2019" name="Int. J. Syst. Evol. Microbiol.">
        <title>The Global Catalogue of Microorganisms (GCM) 10K type strain sequencing project: providing services to taxonomists for standard genome sequencing and annotation.</title>
        <authorList>
            <consortium name="The Broad Institute Genomics Platform"/>
            <consortium name="The Broad Institute Genome Sequencing Center for Infectious Disease"/>
            <person name="Wu L."/>
            <person name="Ma J."/>
        </authorList>
    </citation>
    <scope>NUCLEOTIDE SEQUENCE [LARGE SCALE GENOMIC DNA]</scope>
    <source>
        <strain evidence="2">JCM 17810</strain>
    </source>
</reference>
<comment type="caution">
    <text evidence="1">The sequence shown here is derived from an EMBL/GenBank/DDBJ whole genome shotgun (WGS) entry which is preliminary data.</text>
</comment>
<proteinExistence type="predicted"/>